<proteinExistence type="predicted"/>
<feature type="compositionally biased region" description="Low complexity" evidence="1">
    <location>
        <begin position="1199"/>
        <end position="1215"/>
    </location>
</feature>
<feature type="compositionally biased region" description="Polar residues" evidence="1">
    <location>
        <begin position="476"/>
        <end position="490"/>
    </location>
</feature>
<feature type="compositionally biased region" description="Low complexity" evidence="1">
    <location>
        <begin position="792"/>
        <end position="804"/>
    </location>
</feature>
<feature type="compositionally biased region" description="Low complexity" evidence="1">
    <location>
        <begin position="1130"/>
        <end position="1151"/>
    </location>
</feature>
<feature type="compositionally biased region" description="Polar residues" evidence="1">
    <location>
        <begin position="197"/>
        <end position="206"/>
    </location>
</feature>
<feature type="region of interest" description="Disordered" evidence="1">
    <location>
        <begin position="417"/>
        <end position="669"/>
    </location>
</feature>
<feature type="region of interest" description="Disordered" evidence="1">
    <location>
        <begin position="258"/>
        <end position="401"/>
    </location>
</feature>
<feature type="compositionally biased region" description="Basic and acidic residues" evidence="1">
    <location>
        <begin position="292"/>
        <end position="302"/>
    </location>
</feature>
<feature type="compositionally biased region" description="Basic and acidic residues" evidence="1">
    <location>
        <begin position="838"/>
        <end position="851"/>
    </location>
</feature>
<feature type="compositionally biased region" description="Basic and acidic residues" evidence="1">
    <location>
        <begin position="984"/>
        <end position="1008"/>
    </location>
</feature>
<feature type="compositionally biased region" description="Polar residues" evidence="1">
    <location>
        <begin position="805"/>
        <end position="814"/>
    </location>
</feature>
<feature type="compositionally biased region" description="Basic and acidic residues" evidence="1">
    <location>
        <begin position="629"/>
        <end position="644"/>
    </location>
</feature>
<feature type="compositionally biased region" description="Low complexity" evidence="1">
    <location>
        <begin position="1029"/>
        <end position="1040"/>
    </location>
</feature>
<feature type="compositionally biased region" description="Polar residues" evidence="1">
    <location>
        <begin position="137"/>
        <end position="150"/>
    </location>
</feature>
<gene>
    <name evidence="2" type="ORF">SLS62_001381</name>
</gene>
<feature type="compositionally biased region" description="Basic and acidic residues" evidence="1">
    <location>
        <begin position="1429"/>
        <end position="1447"/>
    </location>
</feature>
<feature type="compositionally biased region" description="Polar residues" evidence="1">
    <location>
        <begin position="1"/>
        <end position="10"/>
    </location>
</feature>
<feature type="compositionally biased region" description="Low complexity" evidence="1">
    <location>
        <begin position="167"/>
        <end position="186"/>
    </location>
</feature>
<evidence type="ECO:0000256" key="1">
    <source>
        <dbReference type="SAM" id="MobiDB-lite"/>
    </source>
</evidence>
<feature type="compositionally biased region" description="Polar residues" evidence="1">
    <location>
        <begin position="1217"/>
        <end position="1226"/>
    </location>
</feature>
<feature type="compositionally biased region" description="Low complexity" evidence="1">
    <location>
        <begin position="11"/>
        <end position="24"/>
    </location>
</feature>
<feature type="compositionally biased region" description="Polar residues" evidence="1">
    <location>
        <begin position="1086"/>
        <end position="1108"/>
    </location>
</feature>
<dbReference type="EMBL" id="JAKJXP020000006">
    <property type="protein sequence ID" value="KAK7756545.1"/>
    <property type="molecule type" value="Genomic_DNA"/>
</dbReference>
<feature type="region of interest" description="Disordered" evidence="1">
    <location>
        <begin position="690"/>
        <end position="904"/>
    </location>
</feature>
<feature type="compositionally biased region" description="Polar residues" evidence="1">
    <location>
        <begin position="690"/>
        <end position="704"/>
    </location>
</feature>
<dbReference type="Proteomes" id="UP001320420">
    <property type="component" value="Unassembled WGS sequence"/>
</dbReference>
<feature type="compositionally biased region" description="Basic and acidic residues" evidence="1">
    <location>
        <begin position="1284"/>
        <end position="1294"/>
    </location>
</feature>
<sequence>MSASKQNPNKSLSSAAAAAALRARPQTPTNVAELQTKRTLRRSASISSSGSAPAGPGGITRRTSQLERRASNGSMTERTFRTPSPHRSAPAQHARDEPPVPRIPEPHKKSASSGAVAVGMQTFRTASQRKGSDLPSWYTQPHGDTSNVRTSDALFTKSRTPKIETKNSMPPRSDSRSSSRNYSYPSTFRPQSPPASPSSTHVQPASNPLVKTPASPPRSSKASIASSTGGRSAEAQMVYDPNSRRMVPVPVEEIEYQIRDAAEKQPKKKSTGVQRSGSHLAKGTVARARGTFIEDRGKERNDAGANERTVGAAPIKEQRRSAPEPLTNDIERRERLSENRDATRSLEPELSRLKSPPPQPQPKYSPPERTGSPQPDRSTDELYVEPEESEDEEVAPARTALSEKVLSALDSVPTRQKVFEQPRTFPTIPTPIPEEGDSLPERQPRDTHIAEAEQAKPDSRRESAVFENKPVLATSKAGSNMSRSNSNSPVRQARFANSPPASLAVRHNPLPRSASPIKPALKHTGSTREVSPSDASSDVATNRDASPNVRGEAPVQRKKSVRVSFDDQNTKVVGESAQSEDVESPTEESPQPAKRPWYSNIGRSKRREITLEDDEVMKPRPALPSFGSVREKKTPRQPEEERPLVRPYEPAKTPSVPSSPAIQPSISSLSVDINESQSLSLGQSSDQAIGTVLSQDQASRNPANISRFREPLPPVVTSAEGLEYTSDTSLDTDQDNPDDSVIGSDTEANPSTRSIQDTQLEARGNSQNGKASVEDKVLVNPEEATEAPPLTSEIPEISIIQPSPMASQGFSQATGKVESGRGQYFDVPGGFPIDTESEGSHPAKRTVETKTEGPSQSTGTIFEPTAEIQPSQTESLPQTTLLTAPQPPVDAESEESDRSSIYSDAYEDLSDIEEPGFQSLDAVVDTPVTNATTKLGDRPTTVQGTEAGVDDVPATTRPVTAGSSQPPPGVDDWEQAKHFWRSLTTEKRQQLEREASEDAGADGDREEVALPIRRNSSRKKLAGPKQPEAVSKPQAVAVAKPKQKPAKQADADRTYMIQPGSKPNHASANSTAAPRMRNSLREQEPTRSTQPQASTQMRKSMRSGTGQKSAGRADGRAVITKKEKPMSLPSNTTSLSAAGAGSALSNQNKSPSQPPLQPALKPALQRRGSDASDSSFKRSRPTTSGGLSFKKTMRQPEASGGSSRFSLRSLSPGGSVRRNSVMSTGSAPPVSTMRRTLRSGSESSQEGRNSTHFSSFGRSGRQSLSKKGKKPTRFEDDSDDEEIGDRRFRSRFDDSSDEDVAPTPLQGGVLAKGTLRGSASAPTGFKRSPTVPEAVEESPELPDSDDDLPAHLQTQQRNAAARAALGRSNSESLGTATLTRSRSGHGGFDATVSTATVSPKRGSIMSILRRNKKVDQGSKIQRSGLTESAARRDTKLERNADQLKDIRPVSPKLQKRNGSLKRGESWPLPEDAQQPGTAANVPIKNGSVTGSMVDQRPSLAGRRSTSLGISGLQGDDELSSYNVIVASDSHKKKKKFGALRRMLHLDS</sequence>
<keyword evidence="3" id="KW-1185">Reference proteome</keyword>
<feature type="region of interest" description="Disordered" evidence="1">
    <location>
        <begin position="1"/>
        <end position="245"/>
    </location>
</feature>
<feature type="compositionally biased region" description="Polar residues" evidence="1">
    <location>
        <begin position="1238"/>
        <end position="1263"/>
    </location>
</feature>
<reference evidence="2 3" key="1">
    <citation type="submission" date="2024-02" db="EMBL/GenBank/DDBJ databases">
        <title>De novo assembly and annotation of 12 fungi associated with fruit tree decline syndrome in Ontario, Canada.</title>
        <authorList>
            <person name="Sulman M."/>
            <person name="Ellouze W."/>
            <person name="Ilyukhin E."/>
        </authorList>
    </citation>
    <scope>NUCLEOTIDE SEQUENCE [LARGE SCALE GENOMIC DNA]</scope>
    <source>
        <strain evidence="2 3">M11/M66-122</strain>
    </source>
</reference>
<feature type="compositionally biased region" description="Low complexity" evidence="1">
    <location>
        <begin position="654"/>
        <end position="669"/>
    </location>
</feature>
<feature type="compositionally biased region" description="Pro residues" evidence="1">
    <location>
        <begin position="355"/>
        <end position="365"/>
    </location>
</feature>
<feature type="compositionally biased region" description="Acidic residues" evidence="1">
    <location>
        <begin position="382"/>
        <end position="394"/>
    </location>
</feature>
<feature type="compositionally biased region" description="Basic and acidic residues" evidence="1">
    <location>
        <begin position="93"/>
        <end position="108"/>
    </location>
</feature>
<comment type="caution">
    <text evidence="2">The sequence shown here is derived from an EMBL/GenBank/DDBJ whole genome shotgun (WGS) entry which is preliminary data.</text>
</comment>
<organism evidence="2 3">
    <name type="scientific">Diatrype stigma</name>
    <dbReference type="NCBI Taxonomy" id="117547"/>
    <lineage>
        <taxon>Eukaryota</taxon>
        <taxon>Fungi</taxon>
        <taxon>Dikarya</taxon>
        <taxon>Ascomycota</taxon>
        <taxon>Pezizomycotina</taxon>
        <taxon>Sordariomycetes</taxon>
        <taxon>Xylariomycetidae</taxon>
        <taxon>Xylariales</taxon>
        <taxon>Diatrypaceae</taxon>
        <taxon>Diatrype</taxon>
    </lineage>
</organism>
<feature type="region of interest" description="Disordered" evidence="1">
    <location>
        <begin position="930"/>
        <end position="1391"/>
    </location>
</feature>
<feature type="compositionally biased region" description="Acidic residues" evidence="1">
    <location>
        <begin position="1334"/>
        <end position="1347"/>
    </location>
</feature>
<feature type="compositionally biased region" description="Basic and acidic residues" evidence="1">
    <location>
        <begin position="439"/>
        <end position="464"/>
    </location>
</feature>
<feature type="compositionally biased region" description="Basic and acidic residues" evidence="1">
    <location>
        <begin position="1111"/>
        <end position="1125"/>
    </location>
</feature>
<feature type="region of interest" description="Disordered" evidence="1">
    <location>
        <begin position="1413"/>
        <end position="1512"/>
    </location>
</feature>
<feature type="compositionally biased region" description="Low complexity" evidence="1">
    <location>
        <begin position="43"/>
        <end position="54"/>
    </location>
</feature>
<name>A0AAN9YWL7_9PEZI</name>
<evidence type="ECO:0000313" key="2">
    <source>
        <dbReference type="EMBL" id="KAK7756545.1"/>
    </source>
</evidence>
<feature type="compositionally biased region" description="Polar residues" evidence="1">
    <location>
        <begin position="746"/>
        <end position="770"/>
    </location>
</feature>
<feature type="compositionally biased region" description="Basic and acidic residues" evidence="1">
    <location>
        <begin position="329"/>
        <end position="352"/>
    </location>
</feature>
<feature type="compositionally biased region" description="Polar residues" evidence="1">
    <location>
        <begin position="1367"/>
        <end position="1381"/>
    </location>
</feature>
<accession>A0AAN9YWL7</accession>
<feature type="compositionally biased region" description="Polar residues" evidence="1">
    <location>
        <begin position="527"/>
        <end position="545"/>
    </location>
</feature>
<protein>
    <submittedName>
        <fullName evidence="2">Uncharacterized protein</fullName>
    </submittedName>
</protein>
<feature type="compositionally biased region" description="Polar residues" evidence="1">
    <location>
        <begin position="217"/>
        <end position="230"/>
    </location>
</feature>
<evidence type="ECO:0000313" key="3">
    <source>
        <dbReference type="Proteomes" id="UP001320420"/>
    </source>
</evidence>